<comment type="caution">
    <text evidence="1">The sequence shown here is derived from an EMBL/GenBank/DDBJ whole genome shotgun (WGS) entry which is preliminary data.</text>
</comment>
<dbReference type="EMBL" id="JABSTQ010011518">
    <property type="protein sequence ID" value="KAG0410452.1"/>
    <property type="molecule type" value="Genomic_DNA"/>
</dbReference>
<keyword evidence="2" id="KW-1185">Reference proteome</keyword>
<organism evidence="1 2">
    <name type="scientific">Ixodes persulcatus</name>
    <name type="common">Taiga tick</name>
    <dbReference type="NCBI Taxonomy" id="34615"/>
    <lineage>
        <taxon>Eukaryota</taxon>
        <taxon>Metazoa</taxon>
        <taxon>Ecdysozoa</taxon>
        <taxon>Arthropoda</taxon>
        <taxon>Chelicerata</taxon>
        <taxon>Arachnida</taxon>
        <taxon>Acari</taxon>
        <taxon>Parasitiformes</taxon>
        <taxon>Ixodida</taxon>
        <taxon>Ixodoidea</taxon>
        <taxon>Ixodidae</taxon>
        <taxon>Ixodinae</taxon>
        <taxon>Ixodes</taxon>
    </lineage>
</organism>
<evidence type="ECO:0000313" key="2">
    <source>
        <dbReference type="Proteomes" id="UP000805193"/>
    </source>
</evidence>
<gene>
    <name evidence="1" type="ORF">HPB47_012416</name>
</gene>
<dbReference type="Proteomes" id="UP000805193">
    <property type="component" value="Unassembled WGS sequence"/>
</dbReference>
<sequence length="766" mass="81435">MAISWNPVSRRALGGRCSGAQQALLQDAARMIESLTGAMQSILQSPRAVRPPVKIPVPKYRGYGDRISATDFLEALLHYQQATGRDDQEILGRILPIALTDQAACWFRLLALEARRIQGDILAARAYRPPPPPSASLEPRPTPPLCVRIDRAESPETFLSVRSTPIPTVRERPLPRRKVTGTIGTRFGTQDQTRRALRASSCLPDPGEPTRKGTRVATRNRGPAYDASGATSERPQGPLVRLRETDQAVGEKAGGSTCDRAPSGRSSAVAGHLEPAGTPAATRRGRQFARASIRAAAPATLVSSKPPPTMAKAKHLGPMFPHLVHLCASGEAGQRTRSQGPRRARPPNGLYGLSGANGLERARLVQCLPNLVRLCAADEAVPWCVRPAKGLCGLFGAYDRLGGVVVGEAAAGESPLCSSVPGLRARMRVGQPALGRPTRAARPCISNFRLPPCLRPGDLLDRPPPRRPPKEWDLAYNFAAWEEPTCIPRLFLREVETVTMSPQRNHRQRRSGRRPAPAPRGPEAPSRKPAAGAGARDRQPGPTGGRGSSRRKESRAWGASSRTVATWTSQVGSEAPRVFVSWARWKLQRRPERGQSSEHTPSLFRGQTTEDADRMAAGACLTPADGATYCSDGGGLVITSTTEAQHRASLLHRDRVGDDGGGGHVGDVAFLERPEAVAWVLESFQRDPAFRDAVLAGVLADPDRPDGGAAIPASCPGAPADLPGAAAAAAAAPAAQSPAPADEPGPVVGPLNPGAPSFTFDVAMLL</sequence>
<reference evidence="1 2" key="1">
    <citation type="journal article" date="2020" name="Cell">
        <title>Large-Scale Comparative Analyses of Tick Genomes Elucidate Their Genetic Diversity and Vector Capacities.</title>
        <authorList>
            <consortium name="Tick Genome and Microbiome Consortium (TIGMIC)"/>
            <person name="Jia N."/>
            <person name="Wang J."/>
            <person name="Shi W."/>
            <person name="Du L."/>
            <person name="Sun Y."/>
            <person name="Zhan W."/>
            <person name="Jiang J.F."/>
            <person name="Wang Q."/>
            <person name="Zhang B."/>
            <person name="Ji P."/>
            <person name="Bell-Sakyi L."/>
            <person name="Cui X.M."/>
            <person name="Yuan T.T."/>
            <person name="Jiang B.G."/>
            <person name="Yang W.F."/>
            <person name="Lam T.T."/>
            <person name="Chang Q.C."/>
            <person name="Ding S.J."/>
            <person name="Wang X.J."/>
            <person name="Zhu J.G."/>
            <person name="Ruan X.D."/>
            <person name="Zhao L."/>
            <person name="Wei J.T."/>
            <person name="Ye R.Z."/>
            <person name="Que T.C."/>
            <person name="Du C.H."/>
            <person name="Zhou Y.H."/>
            <person name="Cheng J.X."/>
            <person name="Dai P.F."/>
            <person name="Guo W.B."/>
            <person name="Han X.H."/>
            <person name="Huang E.J."/>
            <person name="Li L.F."/>
            <person name="Wei W."/>
            <person name="Gao Y.C."/>
            <person name="Liu J.Z."/>
            <person name="Shao H.Z."/>
            <person name="Wang X."/>
            <person name="Wang C.C."/>
            <person name="Yang T.C."/>
            <person name="Huo Q.B."/>
            <person name="Li W."/>
            <person name="Chen H.Y."/>
            <person name="Chen S.E."/>
            <person name="Zhou L.G."/>
            <person name="Ni X.B."/>
            <person name="Tian J.H."/>
            <person name="Sheng Y."/>
            <person name="Liu T."/>
            <person name="Pan Y.S."/>
            <person name="Xia L.Y."/>
            <person name="Li J."/>
            <person name="Zhao F."/>
            <person name="Cao W.C."/>
        </authorList>
    </citation>
    <scope>NUCLEOTIDE SEQUENCE [LARGE SCALE GENOMIC DNA]</scope>
    <source>
        <strain evidence="1">Iper-2018</strain>
    </source>
</reference>
<protein>
    <submittedName>
        <fullName evidence="1">Uncharacterized protein</fullName>
    </submittedName>
</protein>
<proteinExistence type="predicted"/>
<name>A0AC60NTJ7_IXOPE</name>
<accession>A0AC60NTJ7</accession>
<evidence type="ECO:0000313" key="1">
    <source>
        <dbReference type="EMBL" id="KAG0410452.1"/>
    </source>
</evidence>